<protein>
    <submittedName>
        <fullName evidence="3">Extracellular solute-binding protein</fullName>
    </submittedName>
</protein>
<keyword evidence="2" id="KW-0732">Signal</keyword>
<dbReference type="SUPFAM" id="SSF53850">
    <property type="entry name" value="Periplasmic binding protein-like II"/>
    <property type="match status" value="1"/>
</dbReference>
<dbReference type="PANTHER" id="PTHR43649:SF12">
    <property type="entry name" value="DIACETYLCHITOBIOSE BINDING PROTEIN DASA"/>
    <property type="match status" value="1"/>
</dbReference>
<dbReference type="Gene3D" id="3.40.190.10">
    <property type="entry name" value="Periplasmic binding protein-like II"/>
    <property type="match status" value="2"/>
</dbReference>
<dbReference type="PANTHER" id="PTHR43649">
    <property type="entry name" value="ARABINOSE-BINDING PROTEIN-RELATED"/>
    <property type="match status" value="1"/>
</dbReference>
<gene>
    <name evidence="3" type="ORF">HH215_18040</name>
</gene>
<keyword evidence="4" id="KW-1185">Reference proteome</keyword>
<dbReference type="AlphaFoldDB" id="A0A7Z2ZNB1"/>
<dbReference type="KEGG" id="cheb:HH215_18040"/>
<sequence length="455" mass="48825">MQLKKMWILALSLVMAFGLITACGNNDSSSSNTGAAEGTSTGTASNASEAPAEKVKLSFWHTWTGDDNLTKAYLNLIVQFQKDHPNIVLDIQAMPMDAYKTRLKTAAAANEMPDVFLTWAGAMTKELAAGKAVKPLNDLLDGKPEWKNAFLANSFNDFTVEGQIYSVPMELTPTSLVYYNQSFFDQYGVKVPATWDELKQAVETFKENKVIPIALGDKAAWLAQSSIMSALGDRVTGTEWFLNAASQNGAKFTDPEFVQALTYLQELAKIGAFQEGFISIDNAGQQQLYNQGKAAMFIEGAWAVTNLVAQSPKEILDATHVTILPSIPGGKGKANSTSGVAGVGPAISASMEEAKKEAAHELVYALAGPEAQRMSLENNKLVSYKIDVPADKVSPLFAELNQLIGTLELSPVYDAVLTSAGTDAVNNGLQELLLGGDPQKIAAKIQDAVVKSTNK</sequence>
<reference evidence="3 4" key="1">
    <citation type="submission" date="2020-04" db="EMBL/GenBank/DDBJ databases">
        <title>Genome sequencing of novel species.</title>
        <authorList>
            <person name="Heo J."/>
            <person name="Kim S.-J."/>
            <person name="Kim J.-S."/>
            <person name="Hong S.-B."/>
            <person name="Kwon S.-W."/>
        </authorList>
    </citation>
    <scope>NUCLEOTIDE SEQUENCE [LARGE SCALE GENOMIC DNA]</scope>
    <source>
        <strain evidence="3 4">MFER-1</strain>
    </source>
</reference>
<feature type="region of interest" description="Disordered" evidence="1">
    <location>
        <begin position="28"/>
        <end position="47"/>
    </location>
</feature>
<dbReference type="Proteomes" id="UP000502248">
    <property type="component" value="Chromosome"/>
</dbReference>
<accession>A0A7Z2ZNB1</accession>
<evidence type="ECO:0000256" key="2">
    <source>
        <dbReference type="SAM" id="SignalP"/>
    </source>
</evidence>
<dbReference type="InterPro" id="IPR050490">
    <property type="entry name" value="Bact_solute-bd_prot1"/>
</dbReference>
<feature type="signal peptide" evidence="2">
    <location>
        <begin position="1"/>
        <end position="22"/>
    </location>
</feature>
<dbReference type="RefSeq" id="WP_169281172.1">
    <property type="nucleotide sequence ID" value="NZ_CP051680.1"/>
</dbReference>
<evidence type="ECO:0000313" key="4">
    <source>
        <dbReference type="Proteomes" id="UP000502248"/>
    </source>
</evidence>
<dbReference type="EMBL" id="CP051680">
    <property type="protein sequence ID" value="QJD84892.1"/>
    <property type="molecule type" value="Genomic_DNA"/>
</dbReference>
<proteinExistence type="predicted"/>
<name>A0A7Z2ZNB1_9BACL</name>
<dbReference type="PROSITE" id="PS51257">
    <property type="entry name" value="PROKAR_LIPOPROTEIN"/>
    <property type="match status" value="1"/>
</dbReference>
<evidence type="ECO:0000313" key="3">
    <source>
        <dbReference type="EMBL" id="QJD84892.1"/>
    </source>
</evidence>
<dbReference type="InterPro" id="IPR006059">
    <property type="entry name" value="SBP"/>
</dbReference>
<organism evidence="3 4">
    <name type="scientific">Cohnella herbarum</name>
    <dbReference type="NCBI Taxonomy" id="2728023"/>
    <lineage>
        <taxon>Bacteria</taxon>
        <taxon>Bacillati</taxon>
        <taxon>Bacillota</taxon>
        <taxon>Bacilli</taxon>
        <taxon>Bacillales</taxon>
        <taxon>Paenibacillaceae</taxon>
        <taxon>Cohnella</taxon>
    </lineage>
</organism>
<dbReference type="Pfam" id="PF01547">
    <property type="entry name" value="SBP_bac_1"/>
    <property type="match status" value="1"/>
</dbReference>
<evidence type="ECO:0000256" key="1">
    <source>
        <dbReference type="SAM" id="MobiDB-lite"/>
    </source>
</evidence>
<feature type="chain" id="PRO_5038798248" evidence="2">
    <location>
        <begin position="23"/>
        <end position="455"/>
    </location>
</feature>